<evidence type="ECO:0000259" key="8">
    <source>
        <dbReference type="Pfam" id="PF00082"/>
    </source>
</evidence>
<evidence type="ECO:0000256" key="2">
    <source>
        <dbReference type="ARBA" id="ARBA00022670"/>
    </source>
</evidence>
<dbReference type="PRINTS" id="PR00723">
    <property type="entry name" value="SUBTILISIN"/>
</dbReference>
<evidence type="ECO:0000313" key="10">
    <source>
        <dbReference type="EMBL" id="PSN67726.1"/>
    </source>
</evidence>
<dbReference type="InterPro" id="IPR050131">
    <property type="entry name" value="Peptidase_S8_subtilisin-like"/>
</dbReference>
<keyword evidence="4" id="KW-0378">Hydrolase</keyword>
<dbReference type="GO" id="GO:0004252">
    <property type="term" value="F:serine-type endopeptidase activity"/>
    <property type="evidence" value="ECO:0007669"/>
    <property type="project" value="InterPro"/>
</dbReference>
<dbReference type="STRING" id="1448308.A0A2T2NR38"/>
<dbReference type="InterPro" id="IPR034193">
    <property type="entry name" value="PCSK9_ProteinaseK-like"/>
</dbReference>
<dbReference type="EMBL" id="KZ678134">
    <property type="protein sequence ID" value="PSN67726.1"/>
    <property type="molecule type" value="Genomic_DNA"/>
</dbReference>
<gene>
    <name evidence="10" type="ORF">BS50DRAFT_665098</name>
</gene>
<keyword evidence="3 7" id="KW-0732">Signal</keyword>
<comment type="caution">
    <text evidence="6">Lacks conserved residue(s) required for the propagation of feature annotation.</text>
</comment>
<dbReference type="AlphaFoldDB" id="A0A2T2NR38"/>
<dbReference type="PANTHER" id="PTHR43806:SF11">
    <property type="entry name" value="CEREVISIN-RELATED"/>
    <property type="match status" value="1"/>
</dbReference>
<comment type="similarity">
    <text evidence="1 6">Belongs to the peptidase S8 family.</text>
</comment>
<dbReference type="Pfam" id="PF05922">
    <property type="entry name" value="Inhibitor_I9"/>
    <property type="match status" value="1"/>
</dbReference>
<protein>
    <submittedName>
        <fullName evidence="10">Subtilisin-like protein</fullName>
    </submittedName>
</protein>
<feature type="domain" description="Inhibitor I9" evidence="9">
    <location>
        <begin position="32"/>
        <end position="104"/>
    </location>
</feature>
<evidence type="ECO:0000256" key="7">
    <source>
        <dbReference type="SAM" id="SignalP"/>
    </source>
</evidence>
<dbReference type="PROSITE" id="PS51892">
    <property type="entry name" value="SUBTILASE"/>
    <property type="match status" value="1"/>
</dbReference>
<evidence type="ECO:0000256" key="4">
    <source>
        <dbReference type="ARBA" id="ARBA00022801"/>
    </source>
</evidence>
<keyword evidence="5" id="KW-0720">Serine protease</keyword>
<feature type="signal peptide" evidence="7">
    <location>
        <begin position="1"/>
        <end position="19"/>
    </location>
</feature>
<keyword evidence="11" id="KW-1185">Reference proteome</keyword>
<sequence>MAGTLRLLAFFAPVLLAQAWPIQENNNSTTKQYIVALKANLDADSHIQWVSDVHSRSLGRRDTAGVTNRHRIGDVHFYTGEFNEDTVAQIDRHSDVDIIEEDQTDIAHDYVQWNAPWNLAQLSAFSSKWRGNPWELKHKYTYDGIAGEGVVVYVMDSGIQENHPDLAGRVIKAYNYWHKFESDDDNSGHGTHVAGIIVSRTYGVAKKAIVVDVKVANKMGHVTADSVISGLSFIMQQARHIGPFGISMDLVNFSGGVLPSKAVDIAFRAAHRAGMVCVVAAGDDASLVRTSPQIEHTTVVVGSVDWKQEISRFSNYGPKVDIFAPGDHIRSLSIRQGYDSIMSGTAMAAPHISGIIAMLKAARYLDWPDMTVTRLRELARKGAITMNRHHLDSNTINVLAYHGGAT</sequence>
<dbReference type="InterPro" id="IPR022398">
    <property type="entry name" value="Peptidase_S8_His-AS"/>
</dbReference>
<reference evidence="10 11" key="1">
    <citation type="journal article" date="2018" name="Front. Microbiol.">
        <title>Genome-Wide Analysis of Corynespora cassiicola Leaf Fall Disease Putative Effectors.</title>
        <authorList>
            <person name="Lopez D."/>
            <person name="Ribeiro S."/>
            <person name="Label P."/>
            <person name="Fumanal B."/>
            <person name="Venisse J.S."/>
            <person name="Kohler A."/>
            <person name="de Oliveira R.R."/>
            <person name="Labutti K."/>
            <person name="Lipzen A."/>
            <person name="Lail K."/>
            <person name="Bauer D."/>
            <person name="Ohm R.A."/>
            <person name="Barry K.W."/>
            <person name="Spatafora J."/>
            <person name="Grigoriev I.V."/>
            <person name="Martin F.M."/>
            <person name="Pujade-Renaud V."/>
        </authorList>
    </citation>
    <scope>NUCLEOTIDE SEQUENCE [LARGE SCALE GENOMIC DNA]</scope>
    <source>
        <strain evidence="10 11">Philippines</strain>
    </source>
</reference>
<feature type="chain" id="PRO_5015699392" evidence="7">
    <location>
        <begin position="20"/>
        <end position="406"/>
    </location>
</feature>
<dbReference type="CDD" id="cd04077">
    <property type="entry name" value="Peptidases_S8_PCSK9_ProteinaseK_like"/>
    <property type="match status" value="1"/>
</dbReference>
<proteinExistence type="inferred from homology"/>
<dbReference type="SUPFAM" id="SSF54897">
    <property type="entry name" value="Protease propeptides/inhibitors"/>
    <property type="match status" value="1"/>
</dbReference>
<dbReference type="SUPFAM" id="SSF52743">
    <property type="entry name" value="Subtilisin-like"/>
    <property type="match status" value="1"/>
</dbReference>
<keyword evidence="2" id="KW-0645">Protease</keyword>
<dbReference type="Pfam" id="PF00082">
    <property type="entry name" value="Peptidase_S8"/>
    <property type="match status" value="1"/>
</dbReference>
<dbReference type="InterPro" id="IPR000209">
    <property type="entry name" value="Peptidase_S8/S53_dom"/>
</dbReference>
<evidence type="ECO:0000256" key="3">
    <source>
        <dbReference type="ARBA" id="ARBA00022729"/>
    </source>
</evidence>
<dbReference type="PROSITE" id="PS00137">
    <property type="entry name" value="SUBTILASE_HIS"/>
    <property type="match status" value="1"/>
</dbReference>
<dbReference type="InterPro" id="IPR010259">
    <property type="entry name" value="S8pro/Inhibitor_I9"/>
</dbReference>
<accession>A0A2T2NR38</accession>
<dbReference type="Proteomes" id="UP000240883">
    <property type="component" value="Unassembled WGS sequence"/>
</dbReference>
<dbReference type="Gene3D" id="3.40.50.200">
    <property type="entry name" value="Peptidase S8/S53 domain"/>
    <property type="match status" value="1"/>
</dbReference>
<dbReference type="InterPro" id="IPR023827">
    <property type="entry name" value="Peptidase_S8_Asp-AS"/>
</dbReference>
<organism evidence="10 11">
    <name type="scientific">Corynespora cassiicola Philippines</name>
    <dbReference type="NCBI Taxonomy" id="1448308"/>
    <lineage>
        <taxon>Eukaryota</taxon>
        <taxon>Fungi</taxon>
        <taxon>Dikarya</taxon>
        <taxon>Ascomycota</taxon>
        <taxon>Pezizomycotina</taxon>
        <taxon>Dothideomycetes</taxon>
        <taxon>Pleosporomycetidae</taxon>
        <taxon>Pleosporales</taxon>
        <taxon>Corynesporascaceae</taxon>
        <taxon>Corynespora</taxon>
    </lineage>
</organism>
<dbReference type="OrthoDB" id="206201at2759"/>
<dbReference type="InterPro" id="IPR036852">
    <property type="entry name" value="Peptidase_S8/S53_dom_sf"/>
</dbReference>
<dbReference type="PANTHER" id="PTHR43806">
    <property type="entry name" value="PEPTIDASE S8"/>
    <property type="match status" value="1"/>
</dbReference>
<evidence type="ECO:0000313" key="11">
    <source>
        <dbReference type="Proteomes" id="UP000240883"/>
    </source>
</evidence>
<evidence type="ECO:0000256" key="6">
    <source>
        <dbReference type="PROSITE-ProRule" id="PRU01240"/>
    </source>
</evidence>
<dbReference type="InterPro" id="IPR015500">
    <property type="entry name" value="Peptidase_S8_subtilisin-rel"/>
</dbReference>
<feature type="domain" description="Peptidase S8/S53" evidence="8">
    <location>
        <begin position="147"/>
        <end position="383"/>
    </location>
</feature>
<evidence type="ECO:0000259" key="9">
    <source>
        <dbReference type="Pfam" id="PF05922"/>
    </source>
</evidence>
<name>A0A2T2NR38_CORCC</name>
<dbReference type="PROSITE" id="PS00136">
    <property type="entry name" value="SUBTILASE_ASP"/>
    <property type="match status" value="1"/>
</dbReference>
<evidence type="ECO:0000256" key="1">
    <source>
        <dbReference type="ARBA" id="ARBA00011073"/>
    </source>
</evidence>
<evidence type="ECO:0000256" key="5">
    <source>
        <dbReference type="ARBA" id="ARBA00022825"/>
    </source>
</evidence>
<dbReference type="GO" id="GO:0006508">
    <property type="term" value="P:proteolysis"/>
    <property type="evidence" value="ECO:0007669"/>
    <property type="project" value="UniProtKB-KW"/>
</dbReference>